<gene>
    <name evidence="1" type="ORF">C1645_823795</name>
</gene>
<comment type="caution">
    <text evidence="1">The sequence shown here is derived from an EMBL/GenBank/DDBJ whole genome shotgun (WGS) entry which is preliminary data.</text>
</comment>
<dbReference type="AlphaFoldDB" id="A0A397SV88"/>
<evidence type="ECO:0000313" key="1">
    <source>
        <dbReference type="EMBL" id="RIA90110.1"/>
    </source>
</evidence>
<dbReference type="Proteomes" id="UP000265703">
    <property type="component" value="Unassembled WGS sequence"/>
</dbReference>
<evidence type="ECO:0000313" key="2">
    <source>
        <dbReference type="Proteomes" id="UP000265703"/>
    </source>
</evidence>
<proteinExistence type="predicted"/>
<keyword evidence="2" id="KW-1185">Reference proteome</keyword>
<name>A0A397SV88_9GLOM</name>
<protein>
    <submittedName>
        <fullName evidence="1">Uncharacterized protein</fullName>
    </submittedName>
</protein>
<dbReference type="EMBL" id="QKYT01000191">
    <property type="protein sequence ID" value="RIA90110.1"/>
    <property type="molecule type" value="Genomic_DNA"/>
</dbReference>
<sequence>MPSVCPFSDCGKNIGIIELTIGTSSTKQDSSLSQSSEISALSNMMSKRFVLSLPTTQMEGIKKTAIQRNKSYLRCAKCSKNLFSYLSPLSFYPISTNSPMKPLQEKEDKKLLTNIPDFGEVLEELNASDASSNTRKFLHFSVMIDQAEEDAIWNIINRYFDFAFAIQGIKIQL</sequence>
<accession>A0A397SV88</accession>
<organism evidence="1 2">
    <name type="scientific">Glomus cerebriforme</name>
    <dbReference type="NCBI Taxonomy" id="658196"/>
    <lineage>
        <taxon>Eukaryota</taxon>
        <taxon>Fungi</taxon>
        <taxon>Fungi incertae sedis</taxon>
        <taxon>Mucoromycota</taxon>
        <taxon>Glomeromycotina</taxon>
        <taxon>Glomeromycetes</taxon>
        <taxon>Glomerales</taxon>
        <taxon>Glomeraceae</taxon>
        <taxon>Glomus</taxon>
    </lineage>
</organism>
<reference evidence="1 2" key="1">
    <citation type="submission" date="2018-06" db="EMBL/GenBank/DDBJ databases">
        <title>Comparative genomics reveals the genomic features of Rhizophagus irregularis, R. cerebriforme, R. diaphanum and Gigaspora rosea, and their symbiotic lifestyle signature.</title>
        <authorList>
            <person name="Morin E."/>
            <person name="San Clemente H."/>
            <person name="Chen E.C.H."/>
            <person name="De La Providencia I."/>
            <person name="Hainaut M."/>
            <person name="Kuo A."/>
            <person name="Kohler A."/>
            <person name="Murat C."/>
            <person name="Tang N."/>
            <person name="Roy S."/>
            <person name="Loubradou J."/>
            <person name="Henrissat B."/>
            <person name="Grigoriev I.V."/>
            <person name="Corradi N."/>
            <person name="Roux C."/>
            <person name="Martin F.M."/>
        </authorList>
    </citation>
    <scope>NUCLEOTIDE SEQUENCE [LARGE SCALE GENOMIC DNA]</scope>
    <source>
        <strain evidence="1 2">DAOM 227022</strain>
    </source>
</reference>